<keyword evidence="2" id="KW-1185">Reference proteome</keyword>
<evidence type="ECO:0000313" key="2">
    <source>
        <dbReference type="Proteomes" id="UP000828390"/>
    </source>
</evidence>
<dbReference type="EMBL" id="JAIWYP010000014">
    <property type="protein sequence ID" value="KAH3707522.1"/>
    <property type="molecule type" value="Genomic_DNA"/>
</dbReference>
<reference evidence="1" key="2">
    <citation type="submission" date="2020-11" db="EMBL/GenBank/DDBJ databases">
        <authorList>
            <person name="McCartney M.A."/>
            <person name="Auch B."/>
            <person name="Kono T."/>
            <person name="Mallez S."/>
            <person name="Becker A."/>
            <person name="Gohl D.M."/>
            <person name="Silverstein K.A.T."/>
            <person name="Koren S."/>
            <person name="Bechman K.B."/>
            <person name="Herman A."/>
            <person name="Abrahante J.E."/>
            <person name="Garbe J."/>
        </authorList>
    </citation>
    <scope>NUCLEOTIDE SEQUENCE</scope>
    <source>
        <strain evidence="1">Duluth1</strain>
        <tissue evidence="1">Whole animal</tissue>
    </source>
</reference>
<protein>
    <submittedName>
        <fullName evidence="1">Uncharacterized protein</fullName>
    </submittedName>
</protein>
<gene>
    <name evidence="1" type="ORF">DPMN_066930</name>
</gene>
<dbReference type="Proteomes" id="UP000828390">
    <property type="component" value="Unassembled WGS sequence"/>
</dbReference>
<evidence type="ECO:0000313" key="1">
    <source>
        <dbReference type="EMBL" id="KAH3707522.1"/>
    </source>
</evidence>
<accession>A0A9D4BT88</accession>
<dbReference type="AlphaFoldDB" id="A0A9D4BT88"/>
<comment type="caution">
    <text evidence="1">The sequence shown here is derived from an EMBL/GenBank/DDBJ whole genome shotgun (WGS) entry which is preliminary data.</text>
</comment>
<sequence length="158" mass="18095">MGIGLAIAQDREGALRLLEGMVSLAKTQKTKTKGKEDWLKNLSRSLDAYQIVDREWIHENVFPLPQRPKKREQEYNPGARQRDIRLGHAGSSLDQACYLGDELVNAEKLLGKPGTPATMKTLVRILISCWERRVPESVWTSHRRQFAQWWSGSLARTR</sequence>
<organism evidence="1 2">
    <name type="scientific">Dreissena polymorpha</name>
    <name type="common">Zebra mussel</name>
    <name type="synonym">Mytilus polymorpha</name>
    <dbReference type="NCBI Taxonomy" id="45954"/>
    <lineage>
        <taxon>Eukaryota</taxon>
        <taxon>Metazoa</taxon>
        <taxon>Spiralia</taxon>
        <taxon>Lophotrochozoa</taxon>
        <taxon>Mollusca</taxon>
        <taxon>Bivalvia</taxon>
        <taxon>Autobranchia</taxon>
        <taxon>Heteroconchia</taxon>
        <taxon>Euheterodonta</taxon>
        <taxon>Imparidentia</taxon>
        <taxon>Neoheterodontei</taxon>
        <taxon>Myida</taxon>
        <taxon>Dreissenoidea</taxon>
        <taxon>Dreissenidae</taxon>
        <taxon>Dreissena</taxon>
    </lineage>
</organism>
<reference evidence="1" key="1">
    <citation type="journal article" date="2019" name="bioRxiv">
        <title>The Genome of the Zebra Mussel, Dreissena polymorpha: A Resource for Invasive Species Research.</title>
        <authorList>
            <person name="McCartney M.A."/>
            <person name="Auch B."/>
            <person name="Kono T."/>
            <person name="Mallez S."/>
            <person name="Zhang Y."/>
            <person name="Obille A."/>
            <person name="Becker A."/>
            <person name="Abrahante J.E."/>
            <person name="Garbe J."/>
            <person name="Badalamenti J.P."/>
            <person name="Herman A."/>
            <person name="Mangelson H."/>
            <person name="Liachko I."/>
            <person name="Sullivan S."/>
            <person name="Sone E.D."/>
            <person name="Koren S."/>
            <person name="Silverstein K.A.T."/>
            <person name="Beckman K.B."/>
            <person name="Gohl D.M."/>
        </authorList>
    </citation>
    <scope>NUCLEOTIDE SEQUENCE</scope>
    <source>
        <strain evidence="1">Duluth1</strain>
        <tissue evidence="1">Whole animal</tissue>
    </source>
</reference>
<proteinExistence type="predicted"/>
<name>A0A9D4BT88_DREPO</name>